<dbReference type="Proteomes" id="UP000320176">
    <property type="component" value="Unassembled WGS sequence"/>
</dbReference>
<reference evidence="1 2" key="1">
    <citation type="submission" date="2019-02" db="EMBL/GenBank/DDBJ databases">
        <title>Deep-cultivation of Planctomycetes and their phenomic and genomic characterization uncovers novel biology.</title>
        <authorList>
            <person name="Wiegand S."/>
            <person name="Jogler M."/>
            <person name="Boedeker C."/>
            <person name="Pinto D."/>
            <person name="Vollmers J."/>
            <person name="Rivas-Marin E."/>
            <person name="Kohn T."/>
            <person name="Peeters S.H."/>
            <person name="Heuer A."/>
            <person name="Rast P."/>
            <person name="Oberbeckmann S."/>
            <person name="Bunk B."/>
            <person name="Jeske O."/>
            <person name="Meyerdierks A."/>
            <person name="Storesund J.E."/>
            <person name="Kallscheuer N."/>
            <person name="Luecker S."/>
            <person name="Lage O.M."/>
            <person name="Pohl T."/>
            <person name="Merkel B.J."/>
            <person name="Hornburger P."/>
            <person name="Mueller R.-W."/>
            <person name="Bruemmer F."/>
            <person name="Labrenz M."/>
            <person name="Spormann A.M."/>
            <person name="Op Den Camp H."/>
            <person name="Overmann J."/>
            <person name="Amann R."/>
            <person name="Jetten M.S.M."/>
            <person name="Mascher T."/>
            <person name="Medema M.H."/>
            <person name="Devos D.P."/>
            <person name="Kaster A.-K."/>
            <person name="Ovreas L."/>
            <person name="Rohde M."/>
            <person name="Galperin M.Y."/>
            <person name="Jogler C."/>
        </authorList>
    </citation>
    <scope>NUCLEOTIDE SEQUENCE [LARGE SCALE GENOMIC DNA]</scope>
    <source>
        <strain evidence="1 2">Pla52n</strain>
    </source>
</reference>
<accession>A0A5C6B3F5</accession>
<dbReference type="AlphaFoldDB" id="A0A5C6B3F5"/>
<dbReference type="CDD" id="cd02440">
    <property type="entry name" value="AdoMet_MTases"/>
    <property type="match status" value="1"/>
</dbReference>
<organism evidence="1 2">
    <name type="scientific">Stieleria varia</name>
    <dbReference type="NCBI Taxonomy" id="2528005"/>
    <lineage>
        <taxon>Bacteria</taxon>
        <taxon>Pseudomonadati</taxon>
        <taxon>Planctomycetota</taxon>
        <taxon>Planctomycetia</taxon>
        <taxon>Pirellulales</taxon>
        <taxon>Pirellulaceae</taxon>
        <taxon>Stieleria</taxon>
    </lineage>
</organism>
<dbReference type="OrthoDB" id="9810570at2"/>
<gene>
    <name evidence="1" type="ORF">Pla52n_17820</name>
</gene>
<dbReference type="RefSeq" id="WP_146519204.1">
    <property type="nucleotide sequence ID" value="NZ_CP151726.1"/>
</dbReference>
<evidence type="ECO:0000313" key="2">
    <source>
        <dbReference type="Proteomes" id="UP000320176"/>
    </source>
</evidence>
<dbReference type="SUPFAM" id="SSF53335">
    <property type="entry name" value="S-adenosyl-L-methionine-dependent methyltransferases"/>
    <property type="match status" value="1"/>
</dbReference>
<comment type="caution">
    <text evidence="1">The sequence shown here is derived from an EMBL/GenBank/DDBJ whole genome shotgun (WGS) entry which is preliminary data.</text>
</comment>
<sequence>MPIVLSAADQLRCEQVLSQCLETGGSIDQLMPFIRSELNGQCAGHVVALLGLQAKAVAKLGAGIWWCTERSLQQATPWQVAQQKSRWMPMGEVFDLCSGIGGDGVWLSRQGDLVAIDCDPTMADMCEANLRLRGVNSTVRCADVLQQDIPTSAAIHIDPDRRPNEKRMTHAAGYLPPIDDVFALVGRQPAALIKVAPAAEIESPIPMLRIWISLALSVREQTLVCGQSIDLAASDLGISMNGETRSAVMPRSAVMLSRDGQSSVYSGVPATRISSVKQPLAFMLDIDPAIRAAGLTECFAGDHGAASLGAPSGFLTSGDPIAHPGVICESVVWSGSCDDRKLRRELRARKAYPRRVKTRGVDHNPNELEKRYRQCGDEPVTLWIGRAGEKRYAVITK</sequence>
<name>A0A5C6B3F5_9BACT</name>
<evidence type="ECO:0000313" key="1">
    <source>
        <dbReference type="EMBL" id="TWU06062.1"/>
    </source>
</evidence>
<proteinExistence type="predicted"/>
<keyword evidence="2" id="KW-1185">Reference proteome</keyword>
<dbReference type="InterPro" id="IPR029063">
    <property type="entry name" value="SAM-dependent_MTases_sf"/>
</dbReference>
<dbReference type="Gene3D" id="3.40.50.150">
    <property type="entry name" value="Vaccinia Virus protein VP39"/>
    <property type="match status" value="1"/>
</dbReference>
<evidence type="ECO:0008006" key="3">
    <source>
        <dbReference type="Google" id="ProtNLM"/>
    </source>
</evidence>
<dbReference type="EMBL" id="SJPN01000002">
    <property type="protein sequence ID" value="TWU06062.1"/>
    <property type="molecule type" value="Genomic_DNA"/>
</dbReference>
<protein>
    <recommendedName>
        <fullName evidence="3">THUMP-like domain-containing protein</fullName>
    </recommendedName>
</protein>